<accession>A0A2H3ED92</accession>
<organism evidence="2 3">
    <name type="scientific">Armillaria gallica</name>
    <name type="common">Bulbous honey fungus</name>
    <name type="synonym">Armillaria bulbosa</name>
    <dbReference type="NCBI Taxonomy" id="47427"/>
    <lineage>
        <taxon>Eukaryota</taxon>
        <taxon>Fungi</taxon>
        <taxon>Dikarya</taxon>
        <taxon>Basidiomycota</taxon>
        <taxon>Agaricomycotina</taxon>
        <taxon>Agaricomycetes</taxon>
        <taxon>Agaricomycetidae</taxon>
        <taxon>Agaricales</taxon>
        <taxon>Marasmiineae</taxon>
        <taxon>Physalacriaceae</taxon>
        <taxon>Armillaria</taxon>
    </lineage>
</organism>
<sequence length="145" mass="16395">MVKLECRPDTFNSCRGYSDVFSYAILFPASFPLILRLSRRIRLCWNTLPSTIKEMGRRNPALEGRRGGCGCQRPAVRGVLYFYGRHDVWDVVLRISTWNTLLGSSSLEYDPSSGTTFFPLPLPRNCLDERSGSSLVASFFFLSLA</sequence>
<protein>
    <submittedName>
        <fullName evidence="2">Uncharacterized protein</fullName>
    </submittedName>
</protein>
<evidence type="ECO:0000256" key="1">
    <source>
        <dbReference type="SAM" id="Phobius"/>
    </source>
</evidence>
<dbReference type="EMBL" id="KZ293644">
    <property type="protein sequence ID" value="PBL04211.1"/>
    <property type="molecule type" value="Genomic_DNA"/>
</dbReference>
<dbReference type="Proteomes" id="UP000217790">
    <property type="component" value="Unassembled WGS sequence"/>
</dbReference>
<evidence type="ECO:0000313" key="3">
    <source>
        <dbReference type="Proteomes" id="UP000217790"/>
    </source>
</evidence>
<feature type="transmembrane region" description="Helical" evidence="1">
    <location>
        <begin position="20"/>
        <end position="38"/>
    </location>
</feature>
<keyword evidence="3" id="KW-1185">Reference proteome</keyword>
<keyword evidence="1" id="KW-1133">Transmembrane helix</keyword>
<proteinExistence type="predicted"/>
<keyword evidence="1" id="KW-0472">Membrane</keyword>
<reference evidence="3" key="1">
    <citation type="journal article" date="2017" name="Nat. Ecol. Evol.">
        <title>Genome expansion and lineage-specific genetic innovations in the forest pathogenic fungi Armillaria.</title>
        <authorList>
            <person name="Sipos G."/>
            <person name="Prasanna A.N."/>
            <person name="Walter M.C."/>
            <person name="O'Connor E."/>
            <person name="Balint B."/>
            <person name="Krizsan K."/>
            <person name="Kiss B."/>
            <person name="Hess J."/>
            <person name="Varga T."/>
            <person name="Slot J."/>
            <person name="Riley R."/>
            <person name="Boka B."/>
            <person name="Rigling D."/>
            <person name="Barry K."/>
            <person name="Lee J."/>
            <person name="Mihaltcheva S."/>
            <person name="LaButti K."/>
            <person name="Lipzen A."/>
            <person name="Waldron R."/>
            <person name="Moloney N.M."/>
            <person name="Sperisen C."/>
            <person name="Kredics L."/>
            <person name="Vagvoelgyi C."/>
            <person name="Patrignani A."/>
            <person name="Fitzpatrick D."/>
            <person name="Nagy I."/>
            <person name="Doyle S."/>
            <person name="Anderson J.B."/>
            <person name="Grigoriev I.V."/>
            <person name="Gueldener U."/>
            <person name="Muensterkoetter M."/>
            <person name="Nagy L.G."/>
        </authorList>
    </citation>
    <scope>NUCLEOTIDE SEQUENCE [LARGE SCALE GENOMIC DNA]</scope>
    <source>
        <strain evidence="3">Ar21-2</strain>
    </source>
</reference>
<gene>
    <name evidence="2" type="ORF">ARMGADRAFT_46048</name>
</gene>
<dbReference type="InParanoid" id="A0A2H3ED92"/>
<evidence type="ECO:0000313" key="2">
    <source>
        <dbReference type="EMBL" id="PBL04211.1"/>
    </source>
</evidence>
<dbReference type="AlphaFoldDB" id="A0A2H3ED92"/>
<name>A0A2H3ED92_ARMGA</name>
<keyword evidence="1" id="KW-0812">Transmembrane</keyword>